<proteinExistence type="predicted"/>
<organism evidence="1 2">
    <name type="scientific">Leptospira biflexa serovar Patoc (strain Patoc 1 / ATCC 23582 / Paris)</name>
    <dbReference type="NCBI Taxonomy" id="456481"/>
    <lineage>
        <taxon>Bacteria</taxon>
        <taxon>Pseudomonadati</taxon>
        <taxon>Spirochaetota</taxon>
        <taxon>Spirochaetia</taxon>
        <taxon>Leptospirales</taxon>
        <taxon>Leptospiraceae</taxon>
        <taxon>Leptospira</taxon>
    </lineage>
</organism>
<evidence type="ECO:0000313" key="1">
    <source>
        <dbReference type="EMBL" id="ABZ98113.1"/>
    </source>
</evidence>
<evidence type="ECO:0000313" key="2">
    <source>
        <dbReference type="Proteomes" id="UP000001847"/>
    </source>
</evidence>
<dbReference type="InterPro" id="IPR029044">
    <property type="entry name" value="Nucleotide-diphossugar_trans"/>
</dbReference>
<dbReference type="Proteomes" id="UP000001847">
    <property type="component" value="Chromosome I"/>
</dbReference>
<keyword evidence="2" id="KW-1185">Reference proteome</keyword>
<dbReference type="KEGG" id="lbi:LEPBI_I2011"/>
<sequence>MSINYYCTLFDTNYLLRAVSMLRSLADKDPTAKVFVFPFDNECYKSLEKLNLDFVQLVSLGEFESPELLRVKKERTKGEYCWTCTPWIIRFCIDRFQLEHCTYVDADLFFFSNPQVLLDEAKNSSVLITEHRYSPEYDQSETAGIYCVQFVLFRNDVDGMRILHWWADRCLEWCYSRFEDGKFGDQKYLDHWVTEFNRVHVLEHLGGGVAPWNVQQYEFVSDNHEIILKEKRSNKQFSVIFYHFHDVKIVENRLRFFSNYYSIHEDIYSSIYNKYSEFLNKNFHQLQSRHIQSETVSLILNDLANSLNNYKAIKSGSLSETYIYITKNGNESLQTMHKFNFPCSAEFQDFSFLVSLNEYSKDGENISGITIVPSRGSSIEFVLQSVSIIGLSLKDEKVECNLDEKYINKFAKGNWQKRKGSSFSFYSANGFLKLPISMKTMIDIKFNGRWRLISQIESAIEISKLSFSKRILKRFGL</sequence>
<dbReference type="OrthoDB" id="186344at2"/>
<evidence type="ECO:0008006" key="3">
    <source>
        <dbReference type="Google" id="ProtNLM"/>
    </source>
</evidence>
<protein>
    <recommendedName>
        <fullName evidence="3">Glycosyl transferase</fullName>
    </recommendedName>
</protein>
<dbReference type="Gene3D" id="3.90.550.10">
    <property type="entry name" value="Spore Coat Polysaccharide Biosynthesis Protein SpsA, Chain A"/>
    <property type="match status" value="1"/>
</dbReference>
<gene>
    <name evidence="1" type="ordered locus">LEPBI_I2011</name>
</gene>
<dbReference type="STRING" id="456481.LEPBI_I2011"/>
<dbReference type="BioCyc" id="LBIF456481:LEPBI_RS09930-MONOMER"/>
<dbReference type="HOGENOM" id="CLU_572116_0_0_12"/>
<name>B0SSM3_LEPBP</name>
<dbReference type="EMBL" id="CP000786">
    <property type="protein sequence ID" value="ABZ98113.1"/>
    <property type="molecule type" value="Genomic_DNA"/>
</dbReference>
<dbReference type="SUPFAM" id="SSF53448">
    <property type="entry name" value="Nucleotide-diphospho-sugar transferases"/>
    <property type="match status" value="1"/>
</dbReference>
<reference evidence="1 2" key="1">
    <citation type="journal article" date="2008" name="PLoS ONE">
        <title>Genome sequence of the saprophyte Leptospira biflexa provides insights into the evolution of Leptospira and the pathogenesis of leptospirosis.</title>
        <authorList>
            <person name="Picardeau M."/>
            <person name="Bulach D.M."/>
            <person name="Bouchier C."/>
            <person name="Zuerner R.L."/>
            <person name="Zidane N."/>
            <person name="Wilson P.J."/>
            <person name="Creno S."/>
            <person name="Kuczek E.S."/>
            <person name="Bommezzadri S."/>
            <person name="Davis J.C."/>
            <person name="McGrath A."/>
            <person name="Johnson M.J."/>
            <person name="Boursaux-Eude C."/>
            <person name="Seemann T."/>
            <person name="Rouy Z."/>
            <person name="Coppel R.L."/>
            <person name="Rood J.I."/>
            <person name="Lajus A."/>
            <person name="Davies J.K."/>
            <person name="Medigue C."/>
            <person name="Adler B."/>
        </authorList>
    </citation>
    <scope>NUCLEOTIDE SEQUENCE [LARGE SCALE GENOMIC DNA]</scope>
    <source>
        <strain evidence="2">Patoc 1 / ATCC 23582 / Paris</strain>
    </source>
</reference>
<dbReference type="AlphaFoldDB" id="B0SSM3"/>
<accession>B0SSM3</accession>